<accession>A0A5E4QI56</accession>
<sequence>MSKRVKLFFLNP</sequence>
<organism evidence="1 2">
    <name type="scientific">Leptidea sinapis</name>
    <dbReference type="NCBI Taxonomy" id="189913"/>
    <lineage>
        <taxon>Eukaryota</taxon>
        <taxon>Metazoa</taxon>
        <taxon>Ecdysozoa</taxon>
        <taxon>Arthropoda</taxon>
        <taxon>Hexapoda</taxon>
        <taxon>Insecta</taxon>
        <taxon>Pterygota</taxon>
        <taxon>Neoptera</taxon>
        <taxon>Endopterygota</taxon>
        <taxon>Lepidoptera</taxon>
        <taxon>Glossata</taxon>
        <taxon>Ditrysia</taxon>
        <taxon>Papilionoidea</taxon>
        <taxon>Pieridae</taxon>
        <taxon>Dismorphiinae</taxon>
        <taxon>Leptidea</taxon>
    </lineage>
</organism>
<name>A0A5E4QI56_9NEOP</name>
<dbReference type="Proteomes" id="UP000324832">
    <property type="component" value="Unassembled WGS sequence"/>
</dbReference>
<dbReference type="EMBL" id="FZQP02003333">
    <property type="protein sequence ID" value="VVC97815.1"/>
    <property type="molecule type" value="Genomic_DNA"/>
</dbReference>
<protein>
    <submittedName>
        <fullName evidence="1">Uncharacterized protein</fullName>
    </submittedName>
</protein>
<evidence type="ECO:0000313" key="1">
    <source>
        <dbReference type="EMBL" id="VVC97815.1"/>
    </source>
</evidence>
<keyword evidence="2" id="KW-1185">Reference proteome</keyword>
<evidence type="ECO:0000313" key="2">
    <source>
        <dbReference type="Proteomes" id="UP000324832"/>
    </source>
</evidence>
<proteinExistence type="predicted"/>
<reference evidence="1 2" key="1">
    <citation type="submission" date="2017-07" db="EMBL/GenBank/DDBJ databases">
        <authorList>
            <person name="Talla V."/>
            <person name="Backstrom N."/>
        </authorList>
    </citation>
    <scope>NUCLEOTIDE SEQUENCE [LARGE SCALE GENOMIC DNA]</scope>
</reference>
<gene>
    <name evidence="1" type="ORF">LSINAPIS_LOCUS9012</name>
</gene>